<dbReference type="EMBL" id="JH688896">
    <property type="protein sequence ID" value="EJD32515.1"/>
    <property type="molecule type" value="Genomic_DNA"/>
</dbReference>
<dbReference type="Proteomes" id="UP000006514">
    <property type="component" value="Unassembled WGS sequence"/>
</dbReference>
<accession>J0WL80</accession>
<protein>
    <submittedName>
        <fullName evidence="1">Uncharacterized protein</fullName>
    </submittedName>
</protein>
<dbReference type="InParanoid" id="J0WL80"/>
<dbReference type="KEGG" id="adl:AURDEDRAFT_178406"/>
<evidence type="ECO:0000313" key="2">
    <source>
        <dbReference type="Proteomes" id="UP000006514"/>
    </source>
</evidence>
<proteinExistence type="predicted"/>
<organism evidence="1 2">
    <name type="scientific">Auricularia subglabra (strain TFB-10046 / SS5)</name>
    <name type="common">White-rot fungus</name>
    <name type="synonym">Auricularia delicata (strain TFB10046)</name>
    <dbReference type="NCBI Taxonomy" id="717982"/>
    <lineage>
        <taxon>Eukaryota</taxon>
        <taxon>Fungi</taxon>
        <taxon>Dikarya</taxon>
        <taxon>Basidiomycota</taxon>
        <taxon>Agaricomycotina</taxon>
        <taxon>Agaricomycetes</taxon>
        <taxon>Auriculariales</taxon>
        <taxon>Auriculariaceae</taxon>
        <taxon>Auricularia</taxon>
    </lineage>
</organism>
<gene>
    <name evidence="1" type="ORF">AURDEDRAFT_178406</name>
</gene>
<keyword evidence="2" id="KW-1185">Reference proteome</keyword>
<evidence type="ECO:0000313" key="1">
    <source>
        <dbReference type="EMBL" id="EJD32515.1"/>
    </source>
</evidence>
<name>J0WL80_AURST</name>
<reference evidence="2" key="1">
    <citation type="journal article" date="2012" name="Science">
        <title>The Paleozoic origin of enzymatic lignin decomposition reconstructed from 31 fungal genomes.</title>
        <authorList>
            <person name="Floudas D."/>
            <person name="Binder M."/>
            <person name="Riley R."/>
            <person name="Barry K."/>
            <person name="Blanchette R.A."/>
            <person name="Henrissat B."/>
            <person name="Martinez A.T."/>
            <person name="Otillar R."/>
            <person name="Spatafora J.W."/>
            <person name="Yadav J.S."/>
            <person name="Aerts A."/>
            <person name="Benoit I."/>
            <person name="Boyd A."/>
            <person name="Carlson A."/>
            <person name="Copeland A."/>
            <person name="Coutinho P.M."/>
            <person name="de Vries R.P."/>
            <person name="Ferreira P."/>
            <person name="Findley K."/>
            <person name="Foster B."/>
            <person name="Gaskell J."/>
            <person name="Glotzer D."/>
            <person name="Gorecki P."/>
            <person name="Heitman J."/>
            <person name="Hesse C."/>
            <person name="Hori C."/>
            <person name="Igarashi K."/>
            <person name="Jurgens J.A."/>
            <person name="Kallen N."/>
            <person name="Kersten P."/>
            <person name="Kohler A."/>
            <person name="Kuees U."/>
            <person name="Kumar T.K.A."/>
            <person name="Kuo A."/>
            <person name="LaButti K."/>
            <person name="Larrondo L.F."/>
            <person name="Lindquist E."/>
            <person name="Ling A."/>
            <person name="Lombard V."/>
            <person name="Lucas S."/>
            <person name="Lundell T."/>
            <person name="Martin R."/>
            <person name="McLaughlin D.J."/>
            <person name="Morgenstern I."/>
            <person name="Morin E."/>
            <person name="Murat C."/>
            <person name="Nagy L.G."/>
            <person name="Nolan M."/>
            <person name="Ohm R.A."/>
            <person name="Patyshakuliyeva A."/>
            <person name="Rokas A."/>
            <person name="Ruiz-Duenas F.J."/>
            <person name="Sabat G."/>
            <person name="Salamov A."/>
            <person name="Samejima M."/>
            <person name="Schmutz J."/>
            <person name="Slot J.C."/>
            <person name="St John F."/>
            <person name="Stenlid J."/>
            <person name="Sun H."/>
            <person name="Sun S."/>
            <person name="Syed K."/>
            <person name="Tsang A."/>
            <person name="Wiebenga A."/>
            <person name="Young D."/>
            <person name="Pisabarro A."/>
            <person name="Eastwood D.C."/>
            <person name="Martin F."/>
            <person name="Cullen D."/>
            <person name="Grigoriev I.V."/>
            <person name="Hibbett D.S."/>
        </authorList>
    </citation>
    <scope>NUCLEOTIDE SEQUENCE [LARGE SCALE GENOMIC DNA]</scope>
    <source>
        <strain evidence="2">TFB10046</strain>
    </source>
</reference>
<feature type="non-terminal residue" evidence="1">
    <location>
        <position position="1"/>
    </location>
</feature>
<sequence length="170" mass="19283">LDGLSTNVILKSVNSQYSLAVRPNGLVPYQTQPVPNLRLRVHIAPSEPGWQAWFSRHVPALLPPEIHPDREYPGLGTVLTEICLQREGEVHPVIAHAQLPRRCFSLPDCKFYLSDLTDKNREHLHLLHVPDERILPDPHAPLEFSYLGWGTRREYVIITIKLPKSAVGEV</sequence>
<dbReference type="AlphaFoldDB" id="J0WL80"/>